<protein>
    <submittedName>
        <fullName evidence="3">Serine/arginine repetitive matrix protein 2 isoform X4</fullName>
    </submittedName>
</protein>
<reference evidence="3" key="1">
    <citation type="submission" date="2025-08" db="UniProtKB">
        <authorList>
            <consortium name="RefSeq"/>
        </authorList>
    </citation>
    <scope>IDENTIFICATION</scope>
    <source>
        <tissue evidence="3">Liver</tissue>
    </source>
</reference>
<dbReference type="AlphaFoldDB" id="A0A3Q0D9Z3"/>
<proteinExistence type="predicted"/>
<feature type="compositionally biased region" description="Basic and acidic residues" evidence="1">
    <location>
        <begin position="18"/>
        <end position="27"/>
    </location>
</feature>
<sequence>MVCGRMGECGQRSRSPRKPIDSLRDSRSLSYSPVERHQPSPQPSPRDQQSSERVSWRGQRGDSRSPGHKRRKETPSPRPNRHRSSRSP</sequence>
<evidence type="ECO:0000256" key="1">
    <source>
        <dbReference type="SAM" id="MobiDB-lite"/>
    </source>
</evidence>
<feature type="region of interest" description="Disordered" evidence="1">
    <location>
        <begin position="1"/>
        <end position="88"/>
    </location>
</feature>
<dbReference type="Proteomes" id="UP000886700">
    <property type="component" value="Unplaced"/>
</dbReference>
<evidence type="ECO:0000313" key="3">
    <source>
        <dbReference type="RefSeq" id="XP_021089424.1"/>
    </source>
</evidence>
<dbReference type="CTD" id="23524"/>
<name>A0A3Q0D9Z3_MESAU</name>
<organism evidence="2 3">
    <name type="scientific">Mesocricetus auratus</name>
    <name type="common">Golden hamster</name>
    <dbReference type="NCBI Taxonomy" id="10036"/>
    <lineage>
        <taxon>Eukaryota</taxon>
        <taxon>Metazoa</taxon>
        <taxon>Chordata</taxon>
        <taxon>Craniata</taxon>
        <taxon>Vertebrata</taxon>
        <taxon>Euteleostomi</taxon>
        <taxon>Mammalia</taxon>
        <taxon>Eutheria</taxon>
        <taxon>Euarchontoglires</taxon>
        <taxon>Glires</taxon>
        <taxon>Rodentia</taxon>
        <taxon>Myomorpha</taxon>
        <taxon>Muroidea</taxon>
        <taxon>Cricetidae</taxon>
        <taxon>Cricetinae</taxon>
        <taxon>Mesocricetus</taxon>
    </lineage>
</organism>
<accession>A0A3Q0D9Z3</accession>
<gene>
    <name evidence="3" type="primary">Srrm2</name>
</gene>
<feature type="compositionally biased region" description="Basic residues" evidence="1">
    <location>
        <begin position="79"/>
        <end position="88"/>
    </location>
</feature>
<dbReference type="RefSeq" id="XP_021089424.1">
    <property type="nucleotide sequence ID" value="XM_021233765.2"/>
</dbReference>
<evidence type="ECO:0000313" key="2">
    <source>
        <dbReference type="Proteomes" id="UP000886700"/>
    </source>
</evidence>
<dbReference type="GeneID" id="101840039"/>
<keyword evidence="2" id="KW-1185">Reference proteome</keyword>